<sequence length="171" mass="19631">MPGVKSEFVLRTDLLTVPASIAEPRLRIAGLAWLDMVLELFSQEVLSVVYLRWSRPFDGKEPFLELELDSSKNFRTKKLLALPDAPSTTVHRRKRFDDAVAKLMARTSPEDLWAAVANQRLARIGALEIVQAWGAKSRGSSLKDYYPRFDDSREFLFYLMDAFKTPMHPWL</sequence>
<dbReference type="AlphaFoldDB" id="A0AAW3MZT1"/>
<organism evidence="1 2">
    <name type="scientific">Burkholderia ubonensis</name>
    <dbReference type="NCBI Taxonomy" id="101571"/>
    <lineage>
        <taxon>Bacteria</taxon>
        <taxon>Pseudomonadati</taxon>
        <taxon>Pseudomonadota</taxon>
        <taxon>Betaproteobacteria</taxon>
        <taxon>Burkholderiales</taxon>
        <taxon>Burkholderiaceae</taxon>
        <taxon>Burkholderia</taxon>
        <taxon>Burkholderia cepacia complex</taxon>
    </lineage>
</organism>
<evidence type="ECO:0000313" key="2">
    <source>
        <dbReference type="Proteomes" id="UP000056453"/>
    </source>
</evidence>
<gene>
    <name evidence="1" type="ORF">WJ96_07315</name>
</gene>
<accession>A0AAW3MZT1</accession>
<dbReference type="RefSeq" id="WP_059925537.1">
    <property type="nucleotide sequence ID" value="NZ_LPBG01000047.1"/>
</dbReference>
<name>A0AAW3MZT1_9BURK</name>
<dbReference type="Proteomes" id="UP000056453">
    <property type="component" value="Unassembled WGS sequence"/>
</dbReference>
<protein>
    <submittedName>
        <fullName evidence="1">Uncharacterized protein</fullName>
    </submittedName>
</protein>
<dbReference type="EMBL" id="LPBJ01000047">
    <property type="protein sequence ID" value="KVP98322.1"/>
    <property type="molecule type" value="Genomic_DNA"/>
</dbReference>
<comment type="caution">
    <text evidence="1">The sequence shown here is derived from an EMBL/GenBank/DDBJ whole genome shotgun (WGS) entry which is preliminary data.</text>
</comment>
<reference evidence="1 2" key="1">
    <citation type="submission" date="2015-11" db="EMBL/GenBank/DDBJ databases">
        <title>Expanding the genomic diversity of Burkholderia species for the development of highly accurate diagnostics.</title>
        <authorList>
            <person name="Sahl J."/>
            <person name="Keim P."/>
            <person name="Wagner D."/>
        </authorList>
    </citation>
    <scope>NUCLEOTIDE SEQUENCE [LARGE SCALE GENOMIC DNA]</scope>
    <source>
        <strain evidence="1 2">MSMB1808WGS</strain>
    </source>
</reference>
<proteinExistence type="predicted"/>
<evidence type="ECO:0000313" key="1">
    <source>
        <dbReference type="EMBL" id="KVP98322.1"/>
    </source>
</evidence>
<keyword evidence="2" id="KW-1185">Reference proteome</keyword>